<evidence type="ECO:0000256" key="8">
    <source>
        <dbReference type="ARBA" id="ARBA00023012"/>
    </source>
</evidence>
<keyword evidence="4" id="KW-0808">Transferase</keyword>
<dbReference type="InterPro" id="IPR011006">
    <property type="entry name" value="CheY-like_superfamily"/>
</dbReference>
<evidence type="ECO:0000256" key="3">
    <source>
        <dbReference type="ARBA" id="ARBA00022553"/>
    </source>
</evidence>
<evidence type="ECO:0000256" key="5">
    <source>
        <dbReference type="ARBA" id="ARBA00022741"/>
    </source>
</evidence>
<dbReference type="FunFam" id="3.40.50.2300:FF:000121">
    <property type="entry name" value="Sensor histidine kinase RcsC"/>
    <property type="match status" value="1"/>
</dbReference>
<dbReference type="GO" id="GO:0004673">
    <property type="term" value="F:protein histidine kinase activity"/>
    <property type="evidence" value="ECO:0007669"/>
    <property type="project" value="UniProtKB-EC"/>
</dbReference>
<evidence type="ECO:0000256" key="6">
    <source>
        <dbReference type="ARBA" id="ARBA00022777"/>
    </source>
</evidence>
<dbReference type="InterPro" id="IPR037522">
    <property type="entry name" value="HD_GYP_dom"/>
</dbReference>
<keyword evidence="3 9" id="KW-0597">Phosphoprotein</keyword>
<dbReference type="SMART" id="SM00471">
    <property type="entry name" value="HDc"/>
    <property type="match status" value="1"/>
</dbReference>
<dbReference type="GO" id="GO:0000160">
    <property type="term" value="P:phosphorelay signal transduction system"/>
    <property type="evidence" value="ECO:0007669"/>
    <property type="project" value="UniProtKB-KW"/>
</dbReference>
<keyword evidence="5" id="KW-0547">Nucleotide-binding</keyword>
<comment type="caution">
    <text evidence="12">The sequence shown here is derived from an EMBL/GenBank/DDBJ whole genome shotgun (WGS) entry which is preliminary data.</text>
</comment>
<dbReference type="SMART" id="SM00448">
    <property type="entry name" value="REC"/>
    <property type="match status" value="1"/>
</dbReference>
<evidence type="ECO:0000313" key="12">
    <source>
        <dbReference type="EMBL" id="MBG0778552.1"/>
    </source>
</evidence>
<evidence type="ECO:0000256" key="2">
    <source>
        <dbReference type="ARBA" id="ARBA00012438"/>
    </source>
</evidence>
<evidence type="ECO:0000313" key="13">
    <source>
        <dbReference type="Proteomes" id="UP000706172"/>
    </source>
</evidence>
<dbReference type="AlphaFoldDB" id="A0A931CSA3"/>
<accession>A0A931CSA3</accession>
<organism evidence="12 13">
    <name type="scientific">Desulfotignum balticum</name>
    <dbReference type="NCBI Taxonomy" id="115781"/>
    <lineage>
        <taxon>Bacteria</taxon>
        <taxon>Pseudomonadati</taxon>
        <taxon>Thermodesulfobacteriota</taxon>
        <taxon>Desulfobacteria</taxon>
        <taxon>Desulfobacterales</taxon>
        <taxon>Desulfobacteraceae</taxon>
        <taxon>Desulfotignum</taxon>
    </lineage>
</organism>
<reference evidence="12" key="1">
    <citation type="submission" date="2020-07" db="EMBL/GenBank/DDBJ databases">
        <title>Severe corrosion of carbon steel in oil field produced water can be linked to methanogenic archaea containing a special type of NiFe hydrogenase.</title>
        <authorList>
            <person name="Lahme S."/>
            <person name="Mand J."/>
            <person name="Longwell J."/>
            <person name="Smith R."/>
            <person name="Enning D."/>
        </authorList>
    </citation>
    <scope>NUCLEOTIDE SEQUENCE</scope>
    <source>
        <strain evidence="12">MIC098Bin6</strain>
    </source>
</reference>
<feature type="domain" description="HD-GYP" evidence="11">
    <location>
        <begin position="156"/>
        <end position="353"/>
    </location>
</feature>
<keyword evidence="7" id="KW-0067">ATP-binding</keyword>
<dbReference type="InterPro" id="IPR052020">
    <property type="entry name" value="Cyclic_di-GMP/3'3'-cGAMP_PDE"/>
</dbReference>
<dbReference type="EC" id="2.7.13.3" evidence="2"/>
<dbReference type="PROSITE" id="PS50110">
    <property type="entry name" value="RESPONSE_REGULATORY"/>
    <property type="match status" value="1"/>
</dbReference>
<dbReference type="SUPFAM" id="SSF109604">
    <property type="entry name" value="HD-domain/PDEase-like"/>
    <property type="match status" value="1"/>
</dbReference>
<evidence type="ECO:0000259" key="11">
    <source>
        <dbReference type="PROSITE" id="PS51832"/>
    </source>
</evidence>
<dbReference type="CDD" id="cd17538">
    <property type="entry name" value="REC_D1_PleD-like"/>
    <property type="match status" value="1"/>
</dbReference>
<keyword evidence="6" id="KW-0418">Kinase</keyword>
<dbReference type="Pfam" id="PF13487">
    <property type="entry name" value="HD_5"/>
    <property type="match status" value="1"/>
</dbReference>
<evidence type="ECO:0000256" key="9">
    <source>
        <dbReference type="PROSITE-ProRule" id="PRU00169"/>
    </source>
</evidence>
<dbReference type="SUPFAM" id="SSF52172">
    <property type="entry name" value="CheY-like"/>
    <property type="match status" value="1"/>
</dbReference>
<proteinExistence type="predicted"/>
<evidence type="ECO:0000256" key="7">
    <source>
        <dbReference type="ARBA" id="ARBA00022840"/>
    </source>
</evidence>
<dbReference type="Proteomes" id="UP000706172">
    <property type="component" value="Unassembled WGS sequence"/>
</dbReference>
<dbReference type="InterPro" id="IPR001789">
    <property type="entry name" value="Sig_transdc_resp-reg_receiver"/>
</dbReference>
<dbReference type="EMBL" id="JACCQK010000048">
    <property type="protein sequence ID" value="MBG0778552.1"/>
    <property type="molecule type" value="Genomic_DNA"/>
</dbReference>
<protein>
    <recommendedName>
        <fullName evidence="2">histidine kinase</fullName>
        <ecNumber evidence="2">2.7.13.3</ecNumber>
    </recommendedName>
</protein>
<dbReference type="InterPro" id="IPR003607">
    <property type="entry name" value="HD/PDEase_dom"/>
</dbReference>
<evidence type="ECO:0000256" key="1">
    <source>
        <dbReference type="ARBA" id="ARBA00000085"/>
    </source>
</evidence>
<dbReference type="CDD" id="cd00077">
    <property type="entry name" value="HDc"/>
    <property type="match status" value="1"/>
</dbReference>
<dbReference type="Pfam" id="PF00072">
    <property type="entry name" value="Response_reg"/>
    <property type="match status" value="1"/>
</dbReference>
<dbReference type="Gene3D" id="1.10.3210.10">
    <property type="entry name" value="Hypothetical protein af1432"/>
    <property type="match status" value="1"/>
</dbReference>
<comment type="catalytic activity">
    <reaction evidence="1">
        <text>ATP + protein L-histidine = ADP + protein N-phospho-L-histidine.</text>
        <dbReference type="EC" id="2.7.13.3"/>
    </reaction>
</comment>
<feature type="domain" description="Response regulatory" evidence="10">
    <location>
        <begin position="6"/>
        <end position="122"/>
    </location>
</feature>
<dbReference type="GO" id="GO:0005524">
    <property type="term" value="F:ATP binding"/>
    <property type="evidence" value="ECO:0007669"/>
    <property type="project" value="UniProtKB-KW"/>
</dbReference>
<dbReference type="PANTHER" id="PTHR45228">
    <property type="entry name" value="CYCLIC DI-GMP PHOSPHODIESTERASE TM_0186-RELATED"/>
    <property type="match status" value="1"/>
</dbReference>
<name>A0A931CSA3_9BACT</name>
<dbReference type="PROSITE" id="PS51832">
    <property type="entry name" value="HD_GYP"/>
    <property type="match status" value="1"/>
</dbReference>
<evidence type="ECO:0000256" key="4">
    <source>
        <dbReference type="ARBA" id="ARBA00022679"/>
    </source>
</evidence>
<evidence type="ECO:0000259" key="10">
    <source>
        <dbReference type="PROSITE" id="PS50110"/>
    </source>
</evidence>
<dbReference type="PANTHER" id="PTHR45228:SF1">
    <property type="entry name" value="CYCLIC DI-GMP PHOSPHODIESTERASE TM_0186"/>
    <property type="match status" value="1"/>
</dbReference>
<gene>
    <name evidence="12" type="ORF">H0S81_01290</name>
</gene>
<sequence>MNEQSTILVVDDEDRNLRLMEAMLVPAGYHVLTAEDGEQALAIISREPVDVVLLDVMMPKMDGYDVARQLKSNPETTMIPIVMVTALHAKEDRIQAIEAGADDFLTKPVDKTEMRARVASLVKVKAYNDHMRNYQKELESEVGRRTRDLEQAFARIKSVSLEALYRLTRAAEYKDEDTGAHIQRMSNYAAAISRKMGLGERVTESILYATPMHDIGKIGIPDRILLKPGPLDPDEWAVMQQHTVIGARILEGSTTGIIRLGETVAWTHHEKWDGSGYPRGLKGRQIPLVGRIVAIADVFDALTSKRPYKEAFSLERSYEIIRQGRGTHFDPAVVDVFFSAQTDILKIKDAFQDDADFINQARSIIQNQAREK</sequence>
<dbReference type="Gene3D" id="3.40.50.2300">
    <property type="match status" value="1"/>
</dbReference>
<keyword evidence="8" id="KW-0902">Two-component regulatory system</keyword>
<feature type="modified residue" description="4-aspartylphosphate" evidence="9">
    <location>
        <position position="55"/>
    </location>
</feature>